<organism evidence="1 2">
    <name type="scientific">Trichonephila clavata</name>
    <name type="common">Joro spider</name>
    <name type="synonym">Nephila clavata</name>
    <dbReference type="NCBI Taxonomy" id="2740835"/>
    <lineage>
        <taxon>Eukaryota</taxon>
        <taxon>Metazoa</taxon>
        <taxon>Ecdysozoa</taxon>
        <taxon>Arthropoda</taxon>
        <taxon>Chelicerata</taxon>
        <taxon>Arachnida</taxon>
        <taxon>Araneae</taxon>
        <taxon>Araneomorphae</taxon>
        <taxon>Entelegynae</taxon>
        <taxon>Araneoidea</taxon>
        <taxon>Nephilidae</taxon>
        <taxon>Trichonephila</taxon>
    </lineage>
</organism>
<evidence type="ECO:0000313" key="2">
    <source>
        <dbReference type="Proteomes" id="UP000887116"/>
    </source>
</evidence>
<proteinExistence type="predicted"/>
<name>A0A8X6LGV3_TRICU</name>
<dbReference type="EMBL" id="BMAO01006357">
    <property type="protein sequence ID" value="GFR07927.1"/>
    <property type="molecule type" value="Genomic_DNA"/>
</dbReference>
<gene>
    <name evidence="1" type="ORF">TNCT_592581</name>
</gene>
<keyword evidence="2" id="KW-1185">Reference proteome</keyword>
<dbReference type="OrthoDB" id="10531448at2759"/>
<comment type="caution">
    <text evidence="1">The sequence shown here is derived from an EMBL/GenBank/DDBJ whole genome shotgun (WGS) entry which is preliminary data.</text>
</comment>
<accession>A0A8X6LGV3</accession>
<protein>
    <submittedName>
        <fullName evidence="1">Uncharacterized protein</fullName>
    </submittedName>
</protein>
<sequence length="91" mass="9882">MFIRSLQSPPDITEDPDLMRLKMDRLGLVQLSQIGMLRLLVSPEVHFPLEGATANVAGKGFEPRVFPAVGDEVGGLAESLAAHRALVRFLA</sequence>
<dbReference type="AlphaFoldDB" id="A0A8X6LGV3"/>
<reference evidence="1" key="1">
    <citation type="submission" date="2020-07" db="EMBL/GenBank/DDBJ databases">
        <title>Multicomponent nature underlies the extraordinary mechanical properties of spider dragline silk.</title>
        <authorList>
            <person name="Kono N."/>
            <person name="Nakamura H."/>
            <person name="Mori M."/>
            <person name="Yoshida Y."/>
            <person name="Ohtoshi R."/>
            <person name="Malay A.D."/>
            <person name="Moran D.A.P."/>
            <person name="Tomita M."/>
            <person name="Numata K."/>
            <person name="Arakawa K."/>
        </authorList>
    </citation>
    <scope>NUCLEOTIDE SEQUENCE</scope>
</reference>
<evidence type="ECO:0000313" key="1">
    <source>
        <dbReference type="EMBL" id="GFR07927.1"/>
    </source>
</evidence>
<dbReference type="Proteomes" id="UP000887116">
    <property type="component" value="Unassembled WGS sequence"/>
</dbReference>